<dbReference type="EMBL" id="JAEMWZ010000284">
    <property type="protein sequence ID" value="KAG7127846.1"/>
    <property type="molecule type" value="Genomic_DNA"/>
</dbReference>
<reference evidence="1 3" key="1">
    <citation type="submission" date="2015-05" db="EMBL/GenBank/DDBJ databases">
        <authorList>
            <person name="Wang D.B."/>
            <person name="Wang M."/>
        </authorList>
    </citation>
    <scope>NUCLEOTIDE SEQUENCE [LARGE SCALE GENOMIC DNA]</scope>
    <source>
        <strain evidence="1">VL1</strain>
    </source>
</reference>
<proteinExistence type="predicted"/>
<name>A0A0G4MUS0_VERLO</name>
<evidence type="ECO:0000313" key="3">
    <source>
        <dbReference type="Proteomes" id="UP000044602"/>
    </source>
</evidence>
<dbReference type="Proteomes" id="UP000044602">
    <property type="component" value="Unassembled WGS sequence"/>
</dbReference>
<organism evidence="1 3">
    <name type="scientific">Verticillium longisporum</name>
    <name type="common">Verticillium dahliae var. longisporum</name>
    <dbReference type="NCBI Taxonomy" id="100787"/>
    <lineage>
        <taxon>Eukaryota</taxon>
        <taxon>Fungi</taxon>
        <taxon>Dikarya</taxon>
        <taxon>Ascomycota</taxon>
        <taxon>Pezizomycotina</taxon>
        <taxon>Sordariomycetes</taxon>
        <taxon>Hypocreomycetidae</taxon>
        <taxon>Glomerellales</taxon>
        <taxon>Plectosphaerellaceae</taxon>
        <taxon>Verticillium</taxon>
    </lineage>
</organism>
<dbReference type="AlphaFoldDB" id="A0A0G4MUS0"/>
<keyword evidence="3" id="KW-1185">Reference proteome</keyword>
<dbReference type="OrthoDB" id="5154063at2759"/>
<reference evidence="2" key="2">
    <citation type="journal article" date="2021" name="Mol. Plant Pathol.">
        <title>A 20-kb lineage-specific genomic region tames virulence in pathogenic amphidiploid Verticillium longisporum.</title>
        <authorList>
            <person name="Harting R."/>
            <person name="Starke J."/>
            <person name="Kusch H."/>
            <person name="Poggeler S."/>
            <person name="Maurus I."/>
            <person name="Schluter R."/>
            <person name="Landesfeind M."/>
            <person name="Bulla I."/>
            <person name="Nowrousian M."/>
            <person name="de Jonge R."/>
            <person name="Stahlhut G."/>
            <person name="Hoff K.J."/>
            <person name="Asshauer K.P."/>
            <person name="Thurmer A."/>
            <person name="Stanke M."/>
            <person name="Daniel R."/>
            <person name="Morgenstern B."/>
            <person name="Thomma B.P.H.J."/>
            <person name="Kronstad J.W."/>
            <person name="Braus-Stromeyer S.A."/>
            <person name="Braus G.H."/>
        </authorList>
    </citation>
    <scope>NUCLEOTIDE SEQUENCE</scope>
    <source>
        <strain evidence="2">Vl32</strain>
    </source>
</reference>
<evidence type="ECO:0000313" key="1">
    <source>
        <dbReference type="EMBL" id="CRK37924.1"/>
    </source>
</evidence>
<dbReference type="EMBL" id="CVQH01025083">
    <property type="protein sequence ID" value="CRK37924.1"/>
    <property type="molecule type" value="Genomic_DNA"/>
</dbReference>
<gene>
    <name evidence="1" type="ORF">BN1708_007587</name>
    <name evidence="2" type="ORF">HYQ45_012338</name>
</gene>
<feature type="non-terminal residue" evidence="1">
    <location>
        <position position="233"/>
    </location>
</feature>
<protein>
    <submittedName>
        <fullName evidence="1">Uncharacterized protein</fullName>
    </submittedName>
</protein>
<dbReference type="Proteomes" id="UP000689129">
    <property type="component" value="Unassembled WGS sequence"/>
</dbReference>
<accession>A0A0G4MUS0</accession>
<sequence length="233" mass="26998">MPCCLAFLSYGGCDHKQLWKIHCTSDCSSVICEPSEQEVMAQIHYKWRCEECHTRHWDTNERRRAERAEDDERAILQDRDLPDQQKSLFLDSYRSREDWVDRRVEKSRTEQVEEIQWVAEFAEEYGRIMWALKYGPEDDLPRLHKRKDYLLGVKFWDVTIVSDIGGEDSVTTRSRASSATLVDESCAGTLEDQPTMKEQLALKQHPAKFYHVDPGIVSETQAPYEAHQAAAGA</sequence>
<evidence type="ECO:0000313" key="2">
    <source>
        <dbReference type="EMBL" id="KAG7127846.1"/>
    </source>
</evidence>